<proteinExistence type="predicted"/>
<keyword evidence="1" id="KW-0732">Signal</keyword>
<dbReference type="RefSeq" id="WP_146451572.1">
    <property type="nucleotide sequence ID" value="NZ_SJPS01000004.1"/>
</dbReference>
<sequence length="392" mass="41120" precursor="true">MNQQQMRLSLAACTLCIAPAVSSCFGVSLQFVGSQANLAGLFPGGGLPYVTVPWRTSTAANIYATGSGAYPDNFYGKAGYALFATTFTYPNANLVPGDAFIATDGSDPLFPNLIDLPSWISDSQILSTRMAGGYAYSLIDDPVLMHDGTRQWSFDGTNYPQAAQGNNTGQNPWVKMGYLDGTDILGNLPENTPTGRWGFTVGPDTPSAFRVGVMTGGMDADRFAPKEVFLQQFDNSGATPVPVGSPVQTGILSGTLKDRFVDMHFFDITNAQEGDSFVFAATAAPNTGSGTGAGIAGFSFDVLPDVGIMNADFDGDGDVDGADFLTWQRGYGIGTTLSQGDANNDGSVNGADLTIWQDQYGSSPLFATVAVPEPTAMILLLAAAACGLVTRR</sequence>
<dbReference type="AlphaFoldDB" id="A0A5C6CTF3"/>
<dbReference type="Gene3D" id="1.10.1330.10">
    <property type="entry name" value="Dockerin domain"/>
    <property type="match status" value="1"/>
</dbReference>
<dbReference type="Proteomes" id="UP000318437">
    <property type="component" value="Unassembled WGS sequence"/>
</dbReference>
<name>A0A5C6CTF3_9BACT</name>
<comment type="caution">
    <text evidence="2">The sequence shown here is derived from an EMBL/GenBank/DDBJ whole genome shotgun (WGS) entry which is preliminary data.</text>
</comment>
<dbReference type="PROSITE" id="PS51257">
    <property type="entry name" value="PROKAR_LIPOPROTEIN"/>
    <property type="match status" value="1"/>
</dbReference>
<evidence type="ECO:0000313" key="3">
    <source>
        <dbReference type="Proteomes" id="UP000318437"/>
    </source>
</evidence>
<dbReference type="GO" id="GO:0000272">
    <property type="term" value="P:polysaccharide catabolic process"/>
    <property type="evidence" value="ECO:0007669"/>
    <property type="project" value="InterPro"/>
</dbReference>
<feature type="signal peptide" evidence="1">
    <location>
        <begin position="1"/>
        <end position="23"/>
    </location>
</feature>
<gene>
    <name evidence="2" type="ORF">Pla144_32360</name>
</gene>
<dbReference type="EMBL" id="SJPS01000004">
    <property type="protein sequence ID" value="TWU26019.1"/>
    <property type="molecule type" value="Genomic_DNA"/>
</dbReference>
<evidence type="ECO:0008006" key="4">
    <source>
        <dbReference type="Google" id="ProtNLM"/>
    </source>
</evidence>
<evidence type="ECO:0000256" key="1">
    <source>
        <dbReference type="SAM" id="SignalP"/>
    </source>
</evidence>
<feature type="chain" id="PRO_5022962575" description="PEP-CTERM protein-sorting domain-containing protein" evidence="1">
    <location>
        <begin position="24"/>
        <end position="392"/>
    </location>
</feature>
<dbReference type="OrthoDB" id="243140at2"/>
<keyword evidence="3" id="KW-1185">Reference proteome</keyword>
<dbReference type="PROSITE" id="PS00018">
    <property type="entry name" value="EF_HAND_1"/>
    <property type="match status" value="1"/>
</dbReference>
<organism evidence="2 3">
    <name type="scientific">Bythopirellula polymerisocia</name>
    <dbReference type="NCBI Taxonomy" id="2528003"/>
    <lineage>
        <taxon>Bacteria</taxon>
        <taxon>Pseudomonadati</taxon>
        <taxon>Planctomycetota</taxon>
        <taxon>Planctomycetia</taxon>
        <taxon>Pirellulales</taxon>
        <taxon>Lacipirellulaceae</taxon>
        <taxon>Bythopirellula</taxon>
    </lineage>
</organism>
<accession>A0A5C6CTF3</accession>
<evidence type="ECO:0000313" key="2">
    <source>
        <dbReference type="EMBL" id="TWU26019.1"/>
    </source>
</evidence>
<protein>
    <recommendedName>
        <fullName evidence="4">PEP-CTERM protein-sorting domain-containing protein</fullName>
    </recommendedName>
</protein>
<reference evidence="2 3" key="1">
    <citation type="submission" date="2019-02" db="EMBL/GenBank/DDBJ databases">
        <title>Deep-cultivation of Planctomycetes and their phenomic and genomic characterization uncovers novel biology.</title>
        <authorList>
            <person name="Wiegand S."/>
            <person name="Jogler M."/>
            <person name="Boedeker C."/>
            <person name="Pinto D."/>
            <person name="Vollmers J."/>
            <person name="Rivas-Marin E."/>
            <person name="Kohn T."/>
            <person name="Peeters S.H."/>
            <person name="Heuer A."/>
            <person name="Rast P."/>
            <person name="Oberbeckmann S."/>
            <person name="Bunk B."/>
            <person name="Jeske O."/>
            <person name="Meyerdierks A."/>
            <person name="Storesund J.E."/>
            <person name="Kallscheuer N."/>
            <person name="Luecker S."/>
            <person name="Lage O.M."/>
            <person name="Pohl T."/>
            <person name="Merkel B.J."/>
            <person name="Hornburger P."/>
            <person name="Mueller R.-W."/>
            <person name="Bruemmer F."/>
            <person name="Labrenz M."/>
            <person name="Spormann A.M."/>
            <person name="Op Den Camp H."/>
            <person name="Overmann J."/>
            <person name="Amann R."/>
            <person name="Jetten M.S.M."/>
            <person name="Mascher T."/>
            <person name="Medema M.H."/>
            <person name="Devos D.P."/>
            <person name="Kaster A.-K."/>
            <person name="Ovreas L."/>
            <person name="Rohde M."/>
            <person name="Galperin M.Y."/>
            <person name="Jogler C."/>
        </authorList>
    </citation>
    <scope>NUCLEOTIDE SEQUENCE [LARGE SCALE GENOMIC DNA]</scope>
    <source>
        <strain evidence="2 3">Pla144</strain>
    </source>
</reference>
<dbReference type="InterPro" id="IPR018247">
    <property type="entry name" value="EF_Hand_1_Ca_BS"/>
</dbReference>
<dbReference type="InterPro" id="IPR036439">
    <property type="entry name" value="Dockerin_dom_sf"/>
</dbReference>